<dbReference type="PANTHER" id="PTHR42755">
    <property type="entry name" value="3-DEOXY-MANNO-OCTULOSONATE CYTIDYLYLTRANSFERASE"/>
    <property type="match status" value="1"/>
</dbReference>
<dbReference type="PATRIC" id="fig|194439.7.peg.552"/>
<evidence type="ECO:0000256" key="4">
    <source>
        <dbReference type="ARBA" id="ARBA00022679"/>
    </source>
</evidence>
<evidence type="ECO:0000256" key="3">
    <source>
        <dbReference type="ARBA" id="ARBA00019077"/>
    </source>
</evidence>
<comment type="similarity">
    <text evidence="8">Belongs to the glycosyltransferase group 1 family.</text>
</comment>
<reference evidence="10 11" key="1">
    <citation type="journal article" date="2002" name="Proc. Natl. Acad. Sci. U.S.A.">
        <title>The complete genome sequence of Chlorobium tepidum TLS, a photosynthetic, anaerobic, green-sulfur bacterium.</title>
        <authorList>
            <person name="Eisen J.A."/>
            <person name="Nelson K.E."/>
            <person name="Paulsen I.T."/>
            <person name="Heidelberg J.F."/>
            <person name="Wu M."/>
            <person name="Dodson R.J."/>
            <person name="Deboy R."/>
            <person name="Gwinn M.L."/>
            <person name="Nelson W.C."/>
            <person name="Haft D.H."/>
            <person name="Hickey E.K."/>
            <person name="Peterson J.D."/>
            <person name="Durkin A.S."/>
            <person name="Kolonay J.L."/>
            <person name="Yang F."/>
            <person name="Holt I."/>
            <person name="Umayam L.A."/>
            <person name="Mason T."/>
            <person name="Brenner M."/>
            <person name="Shea T.P."/>
            <person name="Parksey D."/>
            <person name="Nierman W.C."/>
            <person name="Feldblyum T.V."/>
            <person name="Hansen C.L."/>
            <person name="Craven M.B."/>
            <person name="Radune D."/>
            <person name="Vamathevan J."/>
            <person name="Khouri H."/>
            <person name="White O."/>
            <person name="Gruber T.M."/>
            <person name="Ketchum K.A."/>
            <person name="Venter J.C."/>
            <person name="Tettelin H."/>
            <person name="Bryant D.A."/>
            <person name="Fraser C.M."/>
        </authorList>
    </citation>
    <scope>NUCLEOTIDE SEQUENCE [LARGE SCALE GENOMIC DNA]</scope>
    <source>
        <strain evidence="11">ATCC 49652 / DSM 12025 / NBRC 103806 / TLS</strain>
    </source>
</reference>
<dbReference type="CAZy" id="GT30">
    <property type="family name" value="Glycosyltransferase Family 30"/>
</dbReference>
<comment type="function">
    <text evidence="8">Involved in lipopolysaccharide (LPS) biosynthesis. Catalyzes the transfer of 3-deoxy-D-manno-octulosonate (Kdo) residue(s) from CMP-Kdo to lipid IV(A), the tetraacyldisaccharide-1,4'-bisphosphate precursor of lipid A.</text>
</comment>
<dbReference type="Gene3D" id="3.40.50.11720">
    <property type="entry name" value="3-Deoxy-D-manno-octulosonic-acid transferase, N-terminal domain"/>
    <property type="match status" value="1"/>
</dbReference>
<evidence type="ECO:0000313" key="11">
    <source>
        <dbReference type="Proteomes" id="UP000001007"/>
    </source>
</evidence>
<dbReference type="OrthoDB" id="9789797at2"/>
<sequence>MASLALAAYRLLSPLQPNLLRLLSSRKPRLKSFLDARENLFEELEARLHALPEPSCRLWIHASSVGEFEQARTIIAELRAQIPDMDVAVSFFSDSGYEARKHYPDAAAVFYLPLDTPENARRLVDMIGADIFMLMRYDFWPNHLEAIRKSGARMILAAAALPPGSPYLKPWLRGLYRDLFSLFDAIYTIDSKDREMFLNQFACKNVFTAGDPRFDQVVERQKKSDERAAKLKPLFRDRMVLVGGSTWEPDEAILIPAWLSLRQKLSLVLVPHKVDRPNIERLLNNLRQQGIKAVTISEMDEQFDPAQQVLVVNQTGYLAELYTIAAIAYVGGGFGVNVHNTIEPAVHGIPVLFGPRYGNSPEATGLIEAGAATVITDEPELRKALSALVEDAGHLKHTGAKSSSFVNARLGATAIIARDIAQHCRTKS</sequence>
<keyword evidence="8" id="KW-0448">Lipopolysaccharide biosynthesis</keyword>
<comment type="catalytic activity">
    <reaction evidence="6 8">
        <text>lipid IVA (E. coli) + CMP-3-deoxy-beta-D-manno-octulosonate = alpha-Kdo-(2-&gt;6)-lipid IVA (E. coli) + CMP + H(+)</text>
        <dbReference type="Rhea" id="RHEA:28066"/>
        <dbReference type="ChEBI" id="CHEBI:15378"/>
        <dbReference type="ChEBI" id="CHEBI:58603"/>
        <dbReference type="ChEBI" id="CHEBI:60364"/>
        <dbReference type="ChEBI" id="CHEBI:60377"/>
        <dbReference type="ChEBI" id="CHEBI:85987"/>
        <dbReference type="EC" id="2.4.99.12"/>
    </reaction>
</comment>
<comment type="pathway">
    <text evidence="1 8">Bacterial outer membrane biogenesis; LPS core biosynthesis.</text>
</comment>
<evidence type="ECO:0000256" key="5">
    <source>
        <dbReference type="ARBA" id="ARBA00031445"/>
    </source>
</evidence>
<dbReference type="PANTHER" id="PTHR42755:SF1">
    <property type="entry name" value="3-DEOXY-D-MANNO-OCTULOSONIC ACID TRANSFERASE, MITOCHONDRIAL-RELATED"/>
    <property type="match status" value="1"/>
</dbReference>
<dbReference type="UniPathway" id="UPA00958"/>
<dbReference type="InterPro" id="IPR007507">
    <property type="entry name" value="Glycos_transf_N"/>
</dbReference>
<accession>Q8KET9</accession>
<dbReference type="GO" id="GO:0043842">
    <property type="term" value="F:Kdo transferase activity"/>
    <property type="evidence" value="ECO:0007669"/>
    <property type="project" value="UniProtKB-EC"/>
</dbReference>
<evidence type="ECO:0000313" key="10">
    <source>
        <dbReference type="EMBL" id="AAM71835.1"/>
    </source>
</evidence>
<name>Q8KET9_CHLTE</name>
<dbReference type="eggNOG" id="COG1519">
    <property type="taxonomic scope" value="Bacteria"/>
</dbReference>
<dbReference type="KEGG" id="cte:CT0593"/>
<evidence type="ECO:0000256" key="7">
    <source>
        <dbReference type="PIRSR" id="PIRSR639901-1"/>
    </source>
</evidence>
<keyword evidence="4 8" id="KW-0808">Transferase</keyword>
<evidence type="ECO:0000259" key="9">
    <source>
        <dbReference type="Pfam" id="PF04413"/>
    </source>
</evidence>
<dbReference type="RefSeq" id="WP_010932280.1">
    <property type="nucleotide sequence ID" value="NC_002932.3"/>
</dbReference>
<keyword evidence="8" id="KW-0472">Membrane</keyword>
<keyword evidence="11" id="KW-1185">Reference proteome</keyword>
<dbReference type="Gene3D" id="3.40.50.2000">
    <property type="entry name" value="Glycogen Phosphorylase B"/>
    <property type="match status" value="1"/>
</dbReference>
<dbReference type="SUPFAM" id="SSF53756">
    <property type="entry name" value="UDP-Glycosyltransferase/glycogen phosphorylase"/>
    <property type="match status" value="1"/>
</dbReference>
<dbReference type="Pfam" id="PF04413">
    <property type="entry name" value="Glycos_transf_N"/>
    <property type="match status" value="1"/>
</dbReference>
<feature type="domain" description="3-deoxy-D-manno-octulosonic-acid transferase N-terminal" evidence="9">
    <location>
        <begin position="44"/>
        <end position="216"/>
    </location>
</feature>
<gene>
    <name evidence="10" type="primary">kdtA</name>
    <name evidence="10" type="ordered locus">CT0593</name>
</gene>
<dbReference type="InterPro" id="IPR038107">
    <property type="entry name" value="Glycos_transf_N_sf"/>
</dbReference>
<dbReference type="HOGENOM" id="CLU_036146_2_1_10"/>
<dbReference type="Proteomes" id="UP000001007">
    <property type="component" value="Chromosome"/>
</dbReference>
<keyword evidence="8" id="KW-1003">Cell membrane</keyword>
<dbReference type="EnsemblBacteria" id="AAM71835">
    <property type="protein sequence ID" value="AAM71835"/>
    <property type="gene ID" value="CT0593"/>
</dbReference>
<dbReference type="AlphaFoldDB" id="Q8KET9"/>
<evidence type="ECO:0000256" key="6">
    <source>
        <dbReference type="ARBA" id="ARBA00049183"/>
    </source>
</evidence>
<protein>
    <recommendedName>
        <fullName evidence="3 8">3-deoxy-D-manno-octulosonic acid transferase</fullName>
        <shortName evidence="8">Kdo transferase</shortName>
        <ecNumber evidence="2 8">2.4.99.12</ecNumber>
    </recommendedName>
    <alternativeName>
        <fullName evidence="5 8">Lipid IV(A) 3-deoxy-D-manno-octulosonic acid transferase</fullName>
    </alternativeName>
</protein>
<proteinExistence type="inferred from homology"/>
<dbReference type="GO" id="GO:0009244">
    <property type="term" value="P:lipopolysaccharide core region biosynthetic process"/>
    <property type="evidence" value="ECO:0007669"/>
    <property type="project" value="UniProtKB-UniRule"/>
</dbReference>
<evidence type="ECO:0000256" key="1">
    <source>
        <dbReference type="ARBA" id="ARBA00004713"/>
    </source>
</evidence>
<feature type="active site" description="Proton acceptor" evidence="7">
    <location>
        <position position="67"/>
    </location>
</feature>
<comment type="subcellular location">
    <subcellularLocation>
        <location evidence="8">Cell membrane</location>
    </subcellularLocation>
</comment>
<dbReference type="EMBL" id="AE006470">
    <property type="protein sequence ID" value="AAM71835.1"/>
    <property type="molecule type" value="Genomic_DNA"/>
</dbReference>
<dbReference type="InterPro" id="IPR039901">
    <property type="entry name" value="Kdotransferase"/>
</dbReference>
<dbReference type="GO" id="GO:0005886">
    <property type="term" value="C:plasma membrane"/>
    <property type="evidence" value="ECO:0007669"/>
    <property type="project" value="UniProtKB-SubCell"/>
</dbReference>
<dbReference type="GO" id="GO:0009245">
    <property type="term" value="P:lipid A biosynthetic process"/>
    <property type="evidence" value="ECO:0007669"/>
    <property type="project" value="TreeGrafter"/>
</dbReference>
<dbReference type="EC" id="2.4.99.12" evidence="2 8"/>
<dbReference type="STRING" id="194439.CT0593"/>
<evidence type="ECO:0000256" key="8">
    <source>
        <dbReference type="RuleBase" id="RU365103"/>
    </source>
</evidence>
<evidence type="ECO:0000256" key="2">
    <source>
        <dbReference type="ARBA" id="ARBA00012621"/>
    </source>
</evidence>
<organism evidence="10 11">
    <name type="scientific">Chlorobaculum tepidum (strain ATCC 49652 / DSM 12025 / NBRC 103806 / TLS)</name>
    <name type="common">Chlorobium tepidum</name>
    <dbReference type="NCBI Taxonomy" id="194439"/>
    <lineage>
        <taxon>Bacteria</taxon>
        <taxon>Pseudomonadati</taxon>
        <taxon>Chlorobiota</taxon>
        <taxon>Chlorobiia</taxon>
        <taxon>Chlorobiales</taxon>
        <taxon>Chlorobiaceae</taxon>
        <taxon>Chlorobaculum</taxon>
    </lineage>
</organism>